<reference evidence="1" key="1">
    <citation type="submission" date="2021-02" db="EMBL/GenBank/DDBJ databases">
        <authorList>
            <person name="Dougan E. K."/>
            <person name="Rhodes N."/>
            <person name="Thang M."/>
            <person name="Chan C."/>
        </authorList>
    </citation>
    <scope>NUCLEOTIDE SEQUENCE</scope>
</reference>
<comment type="caution">
    <text evidence="1">The sequence shown here is derived from an EMBL/GenBank/DDBJ whole genome shotgun (WGS) entry which is preliminary data.</text>
</comment>
<evidence type="ECO:0000313" key="1">
    <source>
        <dbReference type="EMBL" id="CAE8657704.1"/>
    </source>
</evidence>
<dbReference type="AlphaFoldDB" id="A0A813IW99"/>
<sequence length="112" mass="13085">MSCGHQAMSTSLTISPMNSQHFCHALTFCCTQFVFRCMLCVSVPATLQVAHLMLPYKRPHRKQFLEHCRRLGGLTVEQKEIVTWEPEFDNRMENDEEWVTWLITVRKSEPQA</sequence>
<dbReference type="EMBL" id="CAJNNW010015421">
    <property type="protein sequence ID" value="CAE8657704.1"/>
    <property type="molecule type" value="Genomic_DNA"/>
</dbReference>
<accession>A0A813IW99</accession>
<proteinExistence type="predicted"/>
<protein>
    <submittedName>
        <fullName evidence="1">Uncharacterized protein</fullName>
    </submittedName>
</protein>
<gene>
    <name evidence="1" type="ORF">PGLA2088_LOCUS12981</name>
</gene>
<name>A0A813IW99_POLGL</name>
<evidence type="ECO:0000313" key="2">
    <source>
        <dbReference type="Proteomes" id="UP000626109"/>
    </source>
</evidence>
<dbReference type="Proteomes" id="UP000626109">
    <property type="component" value="Unassembled WGS sequence"/>
</dbReference>
<organism evidence="1 2">
    <name type="scientific">Polarella glacialis</name>
    <name type="common">Dinoflagellate</name>
    <dbReference type="NCBI Taxonomy" id="89957"/>
    <lineage>
        <taxon>Eukaryota</taxon>
        <taxon>Sar</taxon>
        <taxon>Alveolata</taxon>
        <taxon>Dinophyceae</taxon>
        <taxon>Suessiales</taxon>
        <taxon>Suessiaceae</taxon>
        <taxon>Polarella</taxon>
    </lineage>
</organism>